<evidence type="ECO:0000256" key="2">
    <source>
        <dbReference type="SAM" id="Phobius"/>
    </source>
</evidence>
<dbReference type="RefSeq" id="XP_067714076.1">
    <property type="nucleotide sequence ID" value="XM_067857975.1"/>
</dbReference>
<feature type="region of interest" description="Disordered" evidence="1">
    <location>
        <begin position="105"/>
        <end position="132"/>
    </location>
</feature>
<feature type="transmembrane region" description="Helical" evidence="2">
    <location>
        <begin position="6"/>
        <end position="24"/>
    </location>
</feature>
<evidence type="ECO:0000256" key="1">
    <source>
        <dbReference type="SAM" id="MobiDB-lite"/>
    </source>
</evidence>
<dbReference type="GeneID" id="94193488"/>
<dbReference type="Pfam" id="PF01823">
    <property type="entry name" value="MACPF"/>
    <property type="match status" value="1"/>
</dbReference>
<dbReference type="Proteomes" id="UP001497744">
    <property type="component" value="Unassembled WGS sequence"/>
</dbReference>
<dbReference type="EMBL" id="BPLF01000001">
    <property type="protein sequence ID" value="GIX62005.1"/>
    <property type="molecule type" value="Genomic_DNA"/>
</dbReference>
<accession>A0AAV4LQ11</accession>
<keyword evidence="2" id="KW-0812">Transmembrane</keyword>
<keyword evidence="5" id="KW-1185">Reference proteome</keyword>
<organism evidence="4 5">
    <name type="scientific">Babesia caballi</name>
    <dbReference type="NCBI Taxonomy" id="5871"/>
    <lineage>
        <taxon>Eukaryota</taxon>
        <taxon>Sar</taxon>
        <taxon>Alveolata</taxon>
        <taxon>Apicomplexa</taxon>
        <taxon>Aconoidasida</taxon>
        <taxon>Piroplasmida</taxon>
        <taxon>Babesiidae</taxon>
        <taxon>Babesia</taxon>
    </lineage>
</organism>
<comment type="caution">
    <text evidence="4">The sequence shown here is derived from an EMBL/GenBank/DDBJ whole genome shotgun (WGS) entry which is preliminary data.</text>
</comment>
<evidence type="ECO:0000313" key="4">
    <source>
        <dbReference type="EMBL" id="GIX62005.1"/>
    </source>
</evidence>
<keyword evidence="2" id="KW-0472">Membrane</keyword>
<evidence type="ECO:0000313" key="5">
    <source>
        <dbReference type="Proteomes" id="UP001497744"/>
    </source>
</evidence>
<proteinExistence type="predicted"/>
<keyword evidence="2" id="KW-1133">Transmembrane helix</keyword>
<dbReference type="InterPro" id="IPR020864">
    <property type="entry name" value="MACPF"/>
</dbReference>
<gene>
    <name evidence="4" type="ORF">BcabD6B2_14400</name>
</gene>
<feature type="domain" description="MACPF" evidence="3">
    <location>
        <begin position="135"/>
        <end position="458"/>
    </location>
</feature>
<dbReference type="AlphaFoldDB" id="A0AAV4LQ11"/>
<sequence>MDLRIAAANILVVCVVNLVTGVYLNHRINRLRDWNDEAQAPTLLSFRQSQTENLKTNDDAEPSTYNTGHVANATGDADVVNNASTGKEKAPPNSSAKAIYHVQQGTQRSNLSKAGGKPSQPEDEDGGHGERCNFFEDIGLQQHDSFKGLEYLGCGYDVTKARPFGDEETFVDTGYTQPVIQFKWDCANATSPDPTPMGVWVRREAACHRGHSTRDIKNEETLASILAEDIDSSFGIGISVNYNKQIRDIKGMADVVKKHGSALKSSCAVFTTGMVLSTEWDVTRAFRNATKMLAEYPGKEKCRATEDYRPGGSCSGYYRLWERFFNSYGTNVISKLTMGGKLLNIVDNIDTHNNEASSRNEANHFNAMLALLSAKASKTVDKELEEEKMQQEKGQKCFVIGGDSYISPDSPDGFRRWMDSVEDNAMPIKIQLTPMSQFLPKDIRGHFWMAVNLYTDKG</sequence>
<dbReference type="PROSITE" id="PS51412">
    <property type="entry name" value="MACPF_2"/>
    <property type="match status" value="1"/>
</dbReference>
<feature type="region of interest" description="Disordered" evidence="1">
    <location>
        <begin position="46"/>
        <end position="72"/>
    </location>
</feature>
<reference evidence="4 5" key="1">
    <citation type="submission" date="2021-06" db="EMBL/GenBank/DDBJ databases">
        <title>Genome sequence of Babesia caballi.</title>
        <authorList>
            <person name="Yamagishi J."/>
            <person name="Kidaka T."/>
            <person name="Ochi A."/>
        </authorList>
    </citation>
    <scope>NUCLEOTIDE SEQUENCE [LARGE SCALE GENOMIC DNA]</scope>
    <source>
        <strain evidence="4">USDA-D6B2</strain>
    </source>
</reference>
<name>A0AAV4LQ11_BABCB</name>
<evidence type="ECO:0000259" key="3">
    <source>
        <dbReference type="PROSITE" id="PS51412"/>
    </source>
</evidence>
<protein>
    <submittedName>
        <fullName evidence="4">MAC/Perforin domain containing protein</fullName>
    </submittedName>
</protein>